<evidence type="ECO:0000313" key="1">
    <source>
        <dbReference type="EMBL" id="NOU92546.1"/>
    </source>
</evidence>
<sequence>MAKSKELKNRLETTLAGGNVIRQISDAKSRDIAEVQRRIEDYIRFYNEERIQATVLNRSQLV</sequence>
<proteinExistence type="predicted"/>
<organism evidence="1 2">
    <name type="scientific">Paenibacillus foliorum</name>
    <dbReference type="NCBI Taxonomy" id="2654974"/>
    <lineage>
        <taxon>Bacteria</taxon>
        <taxon>Bacillati</taxon>
        <taxon>Bacillota</taxon>
        <taxon>Bacilli</taxon>
        <taxon>Bacillales</taxon>
        <taxon>Paenibacillaceae</taxon>
        <taxon>Paenibacillus</taxon>
    </lineage>
</organism>
<dbReference type="EMBL" id="WHOD01000016">
    <property type="protein sequence ID" value="NOU92546.1"/>
    <property type="molecule type" value="Genomic_DNA"/>
</dbReference>
<reference evidence="1" key="1">
    <citation type="submission" date="2019-10" db="EMBL/GenBank/DDBJ databases">
        <title>Description of Paenibacillus glebae sp. nov.</title>
        <authorList>
            <person name="Carlier A."/>
            <person name="Qi S."/>
        </authorList>
    </citation>
    <scope>NUCLEOTIDE SEQUENCE</scope>
    <source>
        <strain evidence="1">LMG 31456</strain>
    </source>
</reference>
<comment type="caution">
    <text evidence="1">The sequence shown here is derived from an EMBL/GenBank/DDBJ whole genome shotgun (WGS) entry which is preliminary data.</text>
</comment>
<dbReference type="GO" id="GO:0015074">
    <property type="term" value="P:DNA integration"/>
    <property type="evidence" value="ECO:0007669"/>
    <property type="project" value="InterPro"/>
</dbReference>
<name>A0A972GKP7_9BACL</name>
<evidence type="ECO:0000313" key="2">
    <source>
        <dbReference type="Proteomes" id="UP000641588"/>
    </source>
</evidence>
<dbReference type="AlphaFoldDB" id="A0A972GKP7"/>
<keyword evidence="2" id="KW-1185">Reference proteome</keyword>
<dbReference type="RefSeq" id="WP_171650741.1">
    <property type="nucleotide sequence ID" value="NZ_WHOD01000016.1"/>
</dbReference>
<protein>
    <submittedName>
        <fullName evidence="1">IS3 family transposase</fullName>
    </submittedName>
</protein>
<gene>
    <name evidence="1" type="ORF">GC093_04775</name>
</gene>
<accession>A0A972GKP7</accession>
<dbReference type="Proteomes" id="UP000641588">
    <property type="component" value="Unassembled WGS sequence"/>
</dbReference>